<dbReference type="OrthoDB" id="1518325at2759"/>
<feature type="region of interest" description="Disordered" evidence="1">
    <location>
        <begin position="79"/>
        <end position="103"/>
    </location>
</feature>
<feature type="region of interest" description="Disordered" evidence="1">
    <location>
        <begin position="1"/>
        <end position="21"/>
    </location>
</feature>
<protein>
    <recommendedName>
        <fullName evidence="2">VQ domain-containing protein</fullName>
    </recommendedName>
</protein>
<evidence type="ECO:0000313" key="4">
    <source>
        <dbReference type="Proteomes" id="UP000822688"/>
    </source>
</evidence>
<dbReference type="Pfam" id="PF05678">
    <property type="entry name" value="VQ"/>
    <property type="match status" value="1"/>
</dbReference>
<dbReference type="InterPro" id="IPR039607">
    <property type="entry name" value="VQ_8/17/18/20/21/25"/>
</dbReference>
<organism evidence="3 4">
    <name type="scientific">Ceratodon purpureus</name>
    <name type="common">Fire moss</name>
    <name type="synonym">Dicranum purpureum</name>
    <dbReference type="NCBI Taxonomy" id="3225"/>
    <lineage>
        <taxon>Eukaryota</taxon>
        <taxon>Viridiplantae</taxon>
        <taxon>Streptophyta</taxon>
        <taxon>Embryophyta</taxon>
        <taxon>Bryophyta</taxon>
        <taxon>Bryophytina</taxon>
        <taxon>Bryopsida</taxon>
        <taxon>Dicranidae</taxon>
        <taxon>Pseudoditrichales</taxon>
        <taxon>Ditrichaceae</taxon>
        <taxon>Ceratodon</taxon>
    </lineage>
</organism>
<dbReference type="Proteomes" id="UP000822688">
    <property type="component" value="Chromosome 4"/>
</dbReference>
<reference evidence="3" key="1">
    <citation type="submission" date="2020-06" db="EMBL/GenBank/DDBJ databases">
        <title>WGS assembly of Ceratodon purpureus strain R40.</title>
        <authorList>
            <person name="Carey S.B."/>
            <person name="Jenkins J."/>
            <person name="Shu S."/>
            <person name="Lovell J.T."/>
            <person name="Sreedasyam A."/>
            <person name="Maumus F."/>
            <person name="Tiley G.P."/>
            <person name="Fernandez-Pozo N."/>
            <person name="Barry K."/>
            <person name="Chen C."/>
            <person name="Wang M."/>
            <person name="Lipzen A."/>
            <person name="Daum C."/>
            <person name="Saski C.A."/>
            <person name="Payton A.C."/>
            <person name="Mcbreen J.C."/>
            <person name="Conrad R.E."/>
            <person name="Kollar L.M."/>
            <person name="Olsson S."/>
            <person name="Huttunen S."/>
            <person name="Landis J.B."/>
            <person name="Wickett N.J."/>
            <person name="Johnson M.G."/>
            <person name="Rensing S.A."/>
            <person name="Grimwood J."/>
            <person name="Schmutz J."/>
            <person name="Mcdaniel S.F."/>
        </authorList>
    </citation>
    <scope>NUCLEOTIDE SEQUENCE</scope>
    <source>
        <strain evidence="3">R40</strain>
    </source>
</reference>
<dbReference type="GO" id="GO:0005634">
    <property type="term" value="C:nucleus"/>
    <property type="evidence" value="ECO:0007669"/>
    <property type="project" value="TreeGrafter"/>
</dbReference>
<accession>A0A8T0IB48</accession>
<comment type="caution">
    <text evidence="3">The sequence shown here is derived from an EMBL/GenBank/DDBJ whole genome shotgun (WGS) entry which is preliminary data.</text>
</comment>
<proteinExistence type="predicted"/>
<evidence type="ECO:0000259" key="2">
    <source>
        <dbReference type="Pfam" id="PF05678"/>
    </source>
</evidence>
<gene>
    <name evidence="3" type="ORF">KC19_4G153000</name>
</gene>
<evidence type="ECO:0000313" key="3">
    <source>
        <dbReference type="EMBL" id="KAG0580167.1"/>
    </source>
</evidence>
<evidence type="ECO:0000256" key="1">
    <source>
        <dbReference type="SAM" id="MobiDB-lite"/>
    </source>
</evidence>
<dbReference type="AlphaFoldDB" id="A0A8T0IB48"/>
<dbReference type="InterPro" id="IPR008889">
    <property type="entry name" value="VQ"/>
</dbReference>
<keyword evidence="4" id="KW-1185">Reference proteome</keyword>
<dbReference type="PANTHER" id="PTHR33143">
    <property type="entry name" value="F16F4.1 PROTEIN-RELATED"/>
    <property type="match status" value="1"/>
</dbReference>
<dbReference type="PANTHER" id="PTHR33143:SF6">
    <property type="entry name" value="OS08G0102900 PROTEIN"/>
    <property type="match status" value="1"/>
</dbReference>
<feature type="compositionally biased region" description="Polar residues" evidence="1">
    <location>
        <begin position="79"/>
        <end position="101"/>
    </location>
</feature>
<name>A0A8T0IB48_CERPU</name>
<sequence length="145" mass="15707">MGAIEAHVNASKPTPLKSTGLQLNKSGPVITKPRVIHTYSPRVYKIQPEEFLELVQKLTGKTVAQPKRLTTIQFFETDSFKTGSKSGNSRSQETPVASSNVGDFANSGEALASPYTRNLLGALPSPRLVTLNFLPLLTTPRAQTN</sequence>
<dbReference type="EMBL" id="CM026424">
    <property type="protein sequence ID" value="KAG0580167.1"/>
    <property type="molecule type" value="Genomic_DNA"/>
</dbReference>
<feature type="domain" description="VQ" evidence="2">
    <location>
        <begin position="38"/>
        <end position="61"/>
    </location>
</feature>